<evidence type="ECO:0000256" key="7">
    <source>
        <dbReference type="ARBA" id="ARBA00022729"/>
    </source>
</evidence>
<dbReference type="Pfam" id="PF00593">
    <property type="entry name" value="TonB_dep_Rec_b-barrel"/>
    <property type="match status" value="1"/>
</dbReference>
<evidence type="ECO:0000256" key="5">
    <source>
        <dbReference type="ARBA" id="ARBA00022496"/>
    </source>
</evidence>
<dbReference type="RefSeq" id="WP_010400527.1">
    <property type="nucleotide sequence ID" value="NZ_BSFH01000075.1"/>
</dbReference>
<feature type="domain" description="TonB-dependent receptor plug" evidence="18">
    <location>
        <begin position="80"/>
        <end position="181"/>
    </location>
</feature>
<protein>
    <submittedName>
        <fullName evidence="19">Ferric-rhodotorulic acid/ferric-coprogen receptor FhuE</fullName>
    </submittedName>
</protein>
<evidence type="ECO:0000256" key="2">
    <source>
        <dbReference type="ARBA" id="ARBA00009810"/>
    </source>
</evidence>
<dbReference type="Proteomes" id="UP001143349">
    <property type="component" value="Unassembled WGS sequence"/>
</dbReference>
<keyword evidence="7 16" id="KW-0732">Signal</keyword>
<keyword evidence="10 15" id="KW-0798">TonB box</keyword>
<dbReference type="GO" id="GO:0038023">
    <property type="term" value="F:signaling receptor activity"/>
    <property type="evidence" value="ECO:0007669"/>
    <property type="project" value="InterPro"/>
</dbReference>
<evidence type="ECO:0000256" key="11">
    <source>
        <dbReference type="ARBA" id="ARBA00023136"/>
    </source>
</evidence>
<keyword evidence="6 14" id="KW-0812">Transmembrane</keyword>
<feature type="chain" id="PRO_5042166584" evidence="16">
    <location>
        <begin position="34"/>
        <end position="732"/>
    </location>
</feature>
<dbReference type="AlphaFoldDB" id="A0AAD3P0B3"/>
<evidence type="ECO:0000256" key="3">
    <source>
        <dbReference type="ARBA" id="ARBA00022448"/>
    </source>
</evidence>
<comment type="subcellular location">
    <subcellularLocation>
        <location evidence="1 14">Cell outer membrane</location>
        <topology evidence="1 14">Multi-pass membrane protein</topology>
    </subcellularLocation>
</comment>
<dbReference type="PANTHER" id="PTHR32552:SF74">
    <property type="entry name" value="HYDROXAMATE SIDEROPHORE RECEPTOR FHUE"/>
    <property type="match status" value="1"/>
</dbReference>
<dbReference type="Pfam" id="PF07715">
    <property type="entry name" value="Plug"/>
    <property type="match status" value="1"/>
</dbReference>
<dbReference type="GO" id="GO:0009279">
    <property type="term" value="C:cell outer membrane"/>
    <property type="evidence" value="ECO:0007669"/>
    <property type="project" value="UniProtKB-SubCell"/>
</dbReference>
<proteinExistence type="inferred from homology"/>
<keyword evidence="3 14" id="KW-0813">Transport</keyword>
<evidence type="ECO:0000256" key="15">
    <source>
        <dbReference type="RuleBase" id="RU003357"/>
    </source>
</evidence>
<feature type="domain" description="TonB-dependent receptor-like beta-barrel" evidence="17">
    <location>
        <begin position="264"/>
        <end position="701"/>
    </location>
</feature>
<evidence type="ECO:0000256" key="13">
    <source>
        <dbReference type="ARBA" id="ARBA00023237"/>
    </source>
</evidence>
<dbReference type="InterPro" id="IPR010105">
    <property type="entry name" value="TonB_sidphr_rcpt"/>
</dbReference>
<dbReference type="PROSITE" id="PS51257">
    <property type="entry name" value="PROKAR_LIPOPROTEIN"/>
    <property type="match status" value="1"/>
</dbReference>
<name>A0AAD3P0B3_9RHOB</name>
<keyword evidence="5" id="KW-0410">Iron transport</keyword>
<dbReference type="GO" id="GO:0015344">
    <property type="term" value="F:siderophore uptake transmembrane transporter activity"/>
    <property type="evidence" value="ECO:0007669"/>
    <property type="project" value="TreeGrafter"/>
</dbReference>
<dbReference type="PANTHER" id="PTHR32552">
    <property type="entry name" value="FERRICHROME IRON RECEPTOR-RELATED"/>
    <property type="match status" value="1"/>
</dbReference>
<evidence type="ECO:0000256" key="9">
    <source>
        <dbReference type="ARBA" id="ARBA00023065"/>
    </source>
</evidence>
<dbReference type="Gene3D" id="2.40.170.20">
    <property type="entry name" value="TonB-dependent receptor, beta-barrel domain"/>
    <property type="match status" value="1"/>
</dbReference>
<dbReference type="InterPro" id="IPR039426">
    <property type="entry name" value="TonB-dep_rcpt-like"/>
</dbReference>
<dbReference type="InterPro" id="IPR036942">
    <property type="entry name" value="Beta-barrel_TonB_sf"/>
</dbReference>
<evidence type="ECO:0000256" key="14">
    <source>
        <dbReference type="PROSITE-ProRule" id="PRU01360"/>
    </source>
</evidence>
<sequence length="732" mass="79895">MTRILLIPSAASVRLTTALGAGILTMLACPALAQEAEDGAESTVVLDEVTITAAPGTETEGSGSWTTAWMRSATGLVLSQKETPQSTSAVTHAQMQDRNITTIAQTMEAATGITVQAYESDRINYYARGFYIDAYQYDGVPTPRNGAWTFGDNNPDMALYDHVEIVRGATGLMQGAGEPGASVNFIRKRPTSEFQNQTAVSLAYPKGGRVEADVSGPLNTAGTVRGRFVAVADSRDGSLDAYHKDKYVLYGAIEADLGDNTVLNAGISYQKTRADNVTWGGLPPYYADGGLIDWNKGATLGADWTYVDTERTEAFASLEHVFDNGWTARLVATHIRSEADMELAWISGSPDRETGLGMTPSAVKYNGTTKVSSLNGMLNGDFQAFGRDHQFVLGATVSDFKSDYSGYAADRSSLTPVGNIFDWDGSYPRPRFSDAATTIWHDKQRQYGLYATTRLQASDALSIIAGARANWWKGSEATTGELTYEYSYNGEITPYLGFTYDLNPTYTAYGSVTSIYKPQIVLDKNGDYLDPTYGWNYELGVKADLMGGAMYASAAIFQTNQKDVANWVGNDETDLHAIYESIDGTRTRGFEVELAGAISDRWNISGGYTFRTSEDKDGKRFAADQPKHTLKIATDYRLAGILDEKLTLGGAMRWQSGTDSMNFASDSQQTNVHQGSYAVFDLNARYELTDKTELSLSVNNVFDKEYYATTGFYGRVVYGEARSAELTLRAKF</sequence>
<dbReference type="InterPro" id="IPR012910">
    <property type="entry name" value="Plug_dom"/>
</dbReference>
<dbReference type="FunFam" id="2.170.130.10:FF:000010">
    <property type="entry name" value="Ferripyoverdine receptor"/>
    <property type="match status" value="1"/>
</dbReference>
<comment type="caution">
    <text evidence="19">The sequence shown here is derived from an EMBL/GenBank/DDBJ whole genome shotgun (WGS) entry which is preliminary data.</text>
</comment>
<dbReference type="InterPro" id="IPR037066">
    <property type="entry name" value="Plug_dom_sf"/>
</dbReference>
<dbReference type="Gene3D" id="2.170.130.10">
    <property type="entry name" value="TonB-dependent receptor, plug domain"/>
    <property type="match status" value="1"/>
</dbReference>
<dbReference type="PROSITE" id="PS52016">
    <property type="entry name" value="TONB_DEPENDENT_REC_3"/>
    <property type="match status" value="1"/>
</dbReference>
<keyword evidence="12 19" id="KW-0675">Receptor</keyword>
<dbReference type="InterPro" id="IPR000531">
    <property type="entry name" value="Beta-barrel_TonB"/>
</dbReference>
<dbReference type="CDD" id="cd01347">
    <property type="entry name" value="ligand_gated_channel"/>
    <property type="match status" value="1"/>
</dbReference>
<reference evidence="19" key="1">
    <citation type="journal article" date="2014" name="Int. J. Syst. Evol. Microbiol.">
        <title>Complete genome sequence of Corynebacterium casei LMG S-19264T (=DSM 44701T), isolated from a smear-ripened cheese.</title>
        <authorList>
            <consortium name="US DOE Joint Genome Institute (JGI-PGF)"/>
            <person name="Walter F."/>
            <person name="Albersmeier A."/>
            <person name="Kalinowski J."/>
            <person name="Ruckert C."/>
        </authorList>
    </citation>
    <scope>NUCLEOTIDE SEQUENCE</scope>
    <source>
        <strain evidence="19">VKM B-2222</strain>
    </source>
</reference>
<keyword evidence="13 14" id="KW-0998">Cell outer membrane</keyword>
<dbReference type="GO" id="GO:0015891">
    <property type="term" value="P:siderophore transport"/>
    <property type="evidence" value="ECO:0007669"/>
    <property type="project" value="InterPro"/>
</dbReference>
<accession>A0AAD3P0B3</accession>
<evidence type="ECO:0000313" key="19">
    <source>
        <dbReference type="EMBL" id="GLK65242.1"/>
    </source>
</evidence>
<evidence type="ECO:0000259" key="18">
    <source>
        <dbReference type="Pfam" id="PF07715"/>
    </source>
</evidence>
<evidence type="ECO:0000256" key="8">
    <source>
        <dbReference type="ARBA" id="ARBA00023004"/>
    </source>
</evidence>
<keyword evidence="20" id="KW-1185">Reference proteome</keyword>
<evidence type="ECO:0000313" key="20">
    <source>
        <dbReference type="Proteomes" id="UP001143349"/>
    </source>
</evidence>
<dbReference type="SUPFAM" id="SSF56935">
    <property type="entry name" value="Porins"/>
    <property type="match status" value="1"/>
</dbReference>
<dbReference type="NCBIfam" id="TIGR01783">
    <property type="entry name" value="TonB-siderophor"/>
    <property type="match status" value="1"/>
</dbReference>
<evidence type="ECO:0000256" key="4">
    <source>
        <dbReference type="ARBA" id="ARBA00022452"/>
    </source>
</evidence>
<keyword evidence="4 14" id="KW-1134">Transmembrane beta strand</keyword>
<evidence type="ECO:0000256" key="12">
    <source>
        <dbReference type="ARBA" id="ARBA00023170"/>
    </source>
</evidence>
<keyword evidence="8" id="KW-0408">Iron</keyword>
<gene>
    <name evidence="19" type="ORF">GCM10017635_27160</name>
</gene>
<dbReference type="EMBL" id="BSFH01000075">
    <property type="protein sequence ID" value="GLK65242.1"/>
    <property type="molecule type" value="Genomic_DNA"/>
</dbReference>
<comment type="similarity">
    <text evidence="2 14 15">Belongs to the TonB-dependent receptor family.</text>
</comment>
<organism evidence="19 20">
    <name type="scientific">Paracoccus kondratievae</name>
    <dbReference type="NCBI Taxonomy" id="135740"/>
    <lineage>
        <taxon>Bacteria</taxon>
        <taxon>Pseudomonadati</taxon>
        <taxon>Pseudomonadota</taxon>
        <taxon>Alphaproteobacteria</taxon>
        <taxon>Rhodobacterales</taxon>
        <taxon>Paracoccaceae</taxon>
        <taxon>Paracoccus</taxon>
    </lineage>
</organism>
<keyword evidence="11 14" id="KW-0472">Membrane</keyword>
<evidence type="ECO:0000256" key="16">
    <source>
        <dbReference type="SAM" id="SignalP"/>
    </source>
</evidence>
<feature type="signal peptide" evidence="16">
    <location>
        <begin position="1"/>
        <end position="33"/>
    </location>
</feature>
<reference evidence="19" key="2">
    <citation type="submission" date="2023-01" db="EMBL/GenBank/DDBJ databases">
        <authorList>
            <person name="Sun Q."/>
            <person name="Evtushenko L."/>
        </authorList>
    </citation>
    <scope>NUCLEOTIDE SEQUENCE</scope>
    <source>
        <strain evidence="19">VKM B-2222</strain>
    </source>
</reference>
<evidence type="ECO:0000256" key="10">
    <source>
        <dbReference type="ARBA" id="ARBA00023077"/>
    </source>
</evidence>
<evidence type="ECO:0000256" key="1">
    <source>
        <dbReference type="ARBA" id="ARBA00004571"/>
    </source>
</evidence>
<evidence type="ECO:0000256" key="6">
    <source>
        <dbReference type="ARBA" id="ARBA00022692"/>
    </source>
</evidence>
<evidence type="ECO:0000259" key="17">
    <source>
        <dbReference type="Pfam" id="PF00593"/>
    </source>
</evidence>
<keyword evidence="9" id="KW-0406">Ion transport</keyword>